<sequence>MPEGKAPHFPQQPVARQNDDGSLELECFLEAQPIPDIKWFYDTTELKQDNRFSFRLDNKGNDAFSAILQIKGNANFNLKLTGFSAPTFVEKPQISSRDDGQVMVMEFRAKSILKPTFVWQKGDEIVAESDRVKIVLKEEPNQVYYAALEIKEPTKEKDAGQFVCTAKNESGKLTATFTYRRERQRLPGNLKSFRKRRIPNYKAKDSGTYTCNIKNEAGEANVELTLNIEGKLIDFVMRLHALLAFIF</sequence>
<evidence type="ECO:0000313" key="3">
    <source>
        <dbReference type="Proteomes" id="UP000887564"/>
    </source>
</evidence>
<dbReference type="SUPFAM" id="SSF48726">
    <property type="entry name" value="Immunoglobulin"/>
    <property type="match status" value="3"/>
</dbReference>
<dbReference type="WBParaSite" id="PEQ_0001061901-mRNA-1">
    <property type="protein sequence ID" value="PEQ_0001061901-mRNA-1"/>
    <property type="gene ID" value="PEQ_0001061901"/>
</dbReference>
<dbReference type="Gene3D" id="2.60.40.10">
    <property type="entry name" value="Immunoglobulins"/>
    <property type="match status" value="3"/>
</dbReference>
<organism evidence="3 4">
    <name type="scientific">Parascaris equorum</name>
    <name type="common">Equine roundworm</name>
    <dbReference type="NCBI Taxonomy" id="6256"/>
    <lineage>
        <taxon>Eukaryota</taxon>
        <taxon>Metazoa</taxon>
        <taxon>Ecdysozoa</taxon>
        <taxon>Nematoda</taxon>
        <taxon>Chromadorea</taxon>
        <taxon>Rhabditida</taxon>
        <taxon>Spirurina</taxon>
        <taxon>Ascaridomorpha</taxon>
        <taxon>Ascaridoidea</taxon>
        <taxon>Ascarididae</taxon>
        <taxon>Parascaris</taxon>
    </lineage>
</organism>
<dbReference type="CDD" id="cd00096">
    <property type="entry name" value="Ig"/>
    <property type="match status" value="1"/>
</dbReference>
<dbReference type="InterPro" id="IPR013098">
    <property type="entry name" value="Ig_I-set"/>
</dbReference>
<evidence type="ECO:0000259" key="2">
    <source>
        <dbReference type="PROSITE" id="PS50835"/>
    </source>
</evidence>
<reference evidence="4" key="1">
    <citation type="submission" date="2022-11" db="UniProtKB">
        <authorList>
            <consortium name="WormBaseParasite"/>
        </authorList>
    </citation>
    <scope>IDENTIFICATION</scope>
</reference>
<protein>
    <submittedName>
        <fullName evidence="4">Ig-like domain-containing protein</fullName>
    </submittedName>
</protein>
<dbReference type="InterPro" id="IPR007110">
    <property type="entry name" value="Ig-like_dom"/>
</dbReference>
<evidence type="ECO:0000313" key="4">
    <source>
        <dbReference type="WBParaSite" id="PEQ_0001061901-mRNA-1"/>
    </source>
</evidence>
<dbReference type="AlphaFoldDB" id="A0A914S0F5"/>
<dbReference type="InterPro" id="IPR013783">
    <property type="entry name" value="Ig-like_fold"/>
</dbReference>
<dbReference type="PANTHER" id="PTHR14340:SF9">
    <property type="entry name" value="FIBRONECTIN TYPE-III DOMAIN-CONTAINING PROTEIN"/>
    <property type="match status" value="1"/>
</dbReference>
<dbReference type="PROSITE" id="PS50835">
    <property type="entry name" value="IG_LIKE"/>
    <property type="match status" value="1"/>
</dbReference>
<accession>A0A914S0F5</accession>
<keyword evidence="1" id="KW-0393">Immunoglobulin domain</keyword>
<dbReference type="Proteomes" id="UP000887564">
    <property type="component" value="Unplaced"/>
</dbReference>
<dbReference type="PANTHER" id="PTHR14340">
    <property type="entry name" value="MICROFIBRIL-ASSOCIATED GLYCOPROTEIN 3"/>
    <property type="match status" value="1"/>
</dbReference>
<proteinExistence type="predicted"/>
<name>A0A914S0F5_PAREQ</name>
<evidence type="ECO:0000256" key="1">
    <source>
        <dbReference type="ARBA" id="ARBA00023319"/>
    </source>
</evidence>
<keyword evidence="3" id="KW-1185">Reference proteome</keyword>
<dbReference type="InterPro" id="IPR036179">
    <property type="entry name" value="Ig-like_dom_sf"/>
</dbReference>
<dbReference type="Pfam" id="PF07679">
    <property type="entry name" value="I-set"/>
    <property type="match status" value="2"/>
</dbReference>
<feature type="domain" description="Ig-like" evidence="2">
    <location>
        <begin position="86"/>
        <end position="178"/>
    </location>
</feature>